<dbReference type="Proteomes" id="UP001152747">
    <property type="component" value="Unassembled WGS sequence"/>
</dbReference>
<reference evidence="3" key="1">
    <citation type="submission" date="2022-11" db="EMBL/GenBank/DDBJ databases">
        <authorList>
            <person name="Kikuchi T."/>
        </authorList>
    </citation>
    <scope>NUCLEOTIDE SEQUENCE</scope>
    <source>
        <strain evidence="3">PS1010</strain>
    </source>
</reference>
<comment type="caution">
    <text evidence="3">The sequence shown here is derived from an EMBL/GenBank/DDBJ whole genome shotgun (WGS) entry which is preliminary data.</text>
</comment>
<feature type="chain" id="PRO_5040400683" evidence="2">
    <location>
        <begin position="18"/>
        <end position="78"/>
    </location>
</feature>
<protein>
    <submittedName>
        <fullName evidence="3">Uncharacterized protein</fullName>
    </submittedName>
</protein>
<feature type="signal peptide" evidence="2">
    <location>
        <begin position="1"/>
        <end position="17"/>
    </location>
</feature>
<evidence type="ECO:0000313" key="4">
    <source>
        <dbReference type="Proteomes" id="UP001152747"/>
    </source>
</evidence>
<accession>A0A9P1N0V5</accession>
<evidence type="ECO:0000256" key="1">
    <source>
        <dbReference type="SAM" id="MobiDB-lite"/>
    </source>
</evidence>
<keyword evidence="4" id="KW-1185">Reference proteome</keyword>
<evidence type="ECO:0000256" key="2">
    <source>
        <dbReference type="SAM" id="SignalP"/>
    </source>
</evidence>
<dbReference type="EMBL" id="CANHGI010000002">
    <property type="protein sequence ID" value="CAI5443770.1"/>
    <property type="molecule type" value="Genomic_DNA"/>
</dbReference>
<dbReference type="AlphaFoldDB" id="A0A9P1N0V5"/>
<organism evidence="3 4">
    <name type="scientific">Caenorhabditis angaria</name>
    <dbReference type="NCBI Taxonomy" id="860376"/>
    <lineage>
        <taxon>Eukaryota</taxon>
        <taxon>Metazoa</taxon>
        <taxon>Ecdysozoa</taxon>
        <taxon>Nematoda</taxon>
        <taxon>Chromadorea</taxon>
        <taxon>Rhabditida</taxon>
        <taxon>Rhabditina</taxon>
        <taxon>Rhabditomorpha</taxon>
        <taxon>Rhabditoidea</taxon>
        <taxon>Rhabditidae</taxon>
        <taxon>Peloderinae</taxon>
        <taxon>Caenorhabditis</taxon>
    </lineage>
</organism>
<feature type="region of interest" description="Disordered" evidence="1">
    <location>
        <begin position="56"/>
        <end position="78"/>
    </location>
</feature>
<sequence length="78" mass="8987">MKVFLAFLLILAVSVSAKLFDDRCTYEQEGRILVRYLLYYWGVCHNGIIYTCGSGPGEPEETRPFCFRRGRPSSPTKY</sequence>
<name>A0A9P1N0V5_9PELO</name>
<gene>
    <name evidence="3" type="ORF">CAMP_LOCUS6407</name>
</gene>
<evidence type="ECO:0000313" key="3">
    <source>
        <dbReference type="EMBL" id="CAI5443770.1"/>
    </source>
</evidence>
<keyword evidence="2" id="KW-0732">Signal</keyword>
<proteinExistence type="predicted"/>